<evidence type="ECO:0000256" key="3">
    <source>
        <dbReference type="SAM" id="Phobius"/>
    </source>
</evidence>
<feature type="region of interest" description="Disordered" evidence="2">
    <location>
        <begin position="233"/>
        <end position="301"/>
    </location>
</feature>
<dbReference type="Pfam" id="PF00498">
    <property type="entry name" value="FHA"/>
    <property type="match status" value="1"/>
</dbReference>
<evidence type="ECO:0000313" key="6">
    <source>
        <dbReference type="Proteomes" id="UP000606922"/>
    </source>
</evidence>
<feature type="transmembrane region" description="Helical" evidence="3">
    <location>
        <begin position="70"/>
        <end position="89"/>
    </location>
</feature>
<comment type="caution">
    <text evidence="5">The sequence shown here is derived from an EMBL/GenBank/DDBJ whole genome shotgun (WGS) entry which is preliminary data.</text>
</comment>
<dbReference type="Proteomes" id="UP000606922">
    <property type="component" value="Unassembled WGS sequence"/>
</dbReference>
<reference evidence="5" key="2">
    <citation type="submission" date="2020-09" db="EMBL/GenBank/DDBJ databases">
        <authorList>
            <person name="Sun Q."/>
            <person name="Zhou Y."/>
        </authorList>
    </citation>
    <scope>NUCLEOTIDE SEQUENCE</scope>
    <source>
        <strain evidence="5">CGMCC 1.12813</strain>
    </source>
</reference>
<evidence type="ECO:0000256" key="1">
    <source>
        <dbReference type="ARBA" id="ARBA00022553"/>
    </source>
</evidence>
<feature type="region of interest" description="Disordered" evidence="2">
    <location>
        <begin position="136"/>
        <end position="168"/>
    </location>
</feature>
<dbReference type="SUPFAM" id="SSF49879">
    <property type="entry name" value="SMAD/FHA domain"/>
    <property type="match status" value="1"/>
</dbReference>
<feature type="transmembrane region" description="Helical" evidence="3">
    <location>
        <begin position="101"/>
        <end position="122"/>
    </location>
</feature>
<accession>A0A916SPL7</accession>
<keyword evidence="3" id="KW-0812">Transmembrane</keyword>
<keyword evidence="1" id="KW-0597">Phosphoprotein</keyword>
<dbReference type="Gene3D" id="2.60.200.20">
    <property type="match status" value="1"/>
</dbReference>
<dbReference type="EMBL" id="BMGB01000002">
    <property type="protein sequence ID" value="GGB11580.1"/>
    <property type="molecule type" value="Genomic_DNA"/>
</dbReference>
<keyword evidence="3" id="KW-0472">Membrane</keyword>
<dbReference type="Pfam" id="PF18936">
    <property type="entry name" value="DUF5684"/>
    <property type="match status" value="1"/>
</dbReference>
<dbReference type="PROSITE" id="PS50006">
    <property type="entry name" value="FHA_DOMAIN"/>
    <property type="match status" value="1"/>
</dbReference>
<proteinExistence type="predicted"/>
<dbReference type="AlphaFoldDB" id="A0A916SPL7"/>
<dbReference type="InterPro" id="IPR008984">
    <property type="entry name" value="SMAD_FHA_dom_sf"/>
</dbReference>
<feature type="transmembrane region" description="Helical" evidence="3">
    <location>
        <begin position="12"/>
        <end position="31"/>
    </location>
</feature>
<organism evidence="5 6">
    <name type="scientific">Conyzicola nivalis</name>
    <dbReference type="NCBI Taxonomy" id="1477021"/>
    <lineage>
        <taxon>Bacteria</taxon>
        <taxon>Bacillati</taxon>
        <taxon>Actinomycetota</taxon>
        <taxon>Actinomycetes</taxon>
        <taxon>Micrococcales</taxon>
        <taxon>Microbacteriaceae</taxon>
        <taxon>Conyzicola</taxon>
    </lineage>
</organism>
<protein>
    <recommendedName>
        <fullName evidence="4">FHA domain-containing protein</fullName>
    </recommendedName>
</protein>
<sequence length="420" mass="43482">MTSTDAEAVAGLTITIMLLGGLVGAAVYIWYGLALSKLFTKLGAESWRGWVPIVNEMEILARGGVPSWSVVYYFIPVVNLYGLYLKATAVHRINEQLGRGVGSTVLGILVPPVWASILAWGATAPVAGVDAKKVEATRGGGTAPAPSIATGPLGGEPTPSAPRAPFSPLVSDPSGYALPVVQPAAPRPAPAFAPPVAAPQEAAAVRPAPEVPGAASDSASPAAVIVNPWAQQSSTPAAAPRISAPPTIATPPELAPELDFEPDPVVDLGETRVTAAPPVPEPAPDHAQSTLGSGDDDDELDRTVVVDRRPVVRWRLSTDDGFEVDLTASKIVLGRNPSTGELDVEAVAIPDTTRTLSKTHARLDFLDGAWTVTDLGSTNGVLVVDADGAEELIPVNEATPLLARFVLGKVGMALSFEQRS</sequence>
<evidence type="ECO:0000313" key="5">
    <source>
        <dbReference type="EMBL" id="GGB11580.1"/>
    </source>
</evidence>
<dbReference type="InterPro" id="IPR000253">
    <property type="entry name" value="FHA_dom"/>
</dbReference>
<name>A0A916SPL7_9MICO</name>
<dbReference type="RefSeq" id="WP_188511348.1">
    <property type="nucleotide sequence ID" value="NZ_BMGB01000002.1"/>
</dbReference>
<gene>
    <name evidence="5" type="ORF">GCM10010979_27370</name>
</gene>
<feature type="domain" description="FHA" evidence="4">
    <location>
        <begin position="331"/>
        <end position="383"/>
    </location>
</feature>
<dbReference type="InterPro" id="IPR043739">
    <property type="entry name" value="DUF5684"/>
</dbReference>
<evidence type="ECO:0000259" key="4">
    <source>
        <dbReference type="PROSITE" id="PS50006"/>
    </source>
</evidence>
<evidence type="ECO:0000256" key="2">
    <source>
        <dbReference type="SAM" id="MobiDB-lite"/>
    </source>
</evidence>
<keyword evidence="6" id="KW-1185">Reference proteome</keyword>
<keyword evidence="3" id="KW-1133">Transmembrane helix</keyword>
<reference evidence="5" key="1">
    <citation type="journal article" date="2014" name="Int. J. Syst. Evol. Microbiol.">
        <title>Complete genome sequence of Corynebacterium casei LMG S-19264T (=DSM 44701T), isolated from a smear-ripened cheese.</title>
        <authorList>
            <consortium name="US DOE Joint Genome Institute (JGI-PGF)"/>
            <person name="Walter F."/>
            <person name="Albersmeier A."/>
            <person name="Kalinowski J."/>
            <person name="Ruckert C."/>
        </authorList>
    </citation>
    <scope>NUCLEOTIDE SEQUENCE</scope>
    <source>
        <strain evidence="5">CGMCC 1.12813</strain>
    </source>
</reference>
<dbReference type="CDD" id="cd00060">
    <property type="entry name" value="FHA"/>
    <property type="match status" value="1"/>
</dbReference>